<comment type="caution">
    <text evidence="6">The sequence shown here is derived from an EMBL/GenBank/DDBJ whole genome shotgun (WGS) entry which is preliminary data.</text>
</comment>
<dbReference type="GO" id="GO:0080090">
    <property type="term" value="P:regulation of primary metabolic process"/>
    <property type="evidence" value="ECO:0007669"/>
    <property type="project" value="UniProtKB-ARBA"/>
</dbReference>
<dbReference type="PANTHER" id="PTHR12606">
    <property type="entry name" value="SENTRIN/SUMO-SPECIFIC PROTEASE"/>
    <property type="match status" value="1"/>
</dbReference>
<proteinExistence type="inferred from homology"/>
<dbReference type="GO" id="GO:0016929">
    <property type="term" value="F:deSUMOylase activity"/>
    <property type="evidence" value="ECO:0007669"/>
    <property type="project" value="TreeGrafter"/>
</dbReference>
<reference evidence="6 7" key="1">
    <citation type="submission" date="2023-03" db="EMBL/GenBank/DDBJ databases">
        <title>Genome insight into feeding habits of ladybird beetles.</title>
        <authorList>
            <person name="Li H.-S."/>
            <person name="Huang Y.-H."/>
            <person name="Pang H."/>
        </authorList>
    </citation>
    <scope>NUCLEOTIDE SEQUENCE [LARGE SCALE GENOMIC DNA]</scope>
    <source>
        <strain evidence="6">SYSU_2023b</strain>
        <tissue evidence="6">Whole body</tissue>
    </source>
</reference>
<evidence type="ECO:0000256" key="2">
    <source>
        <dbReference type="ARBA" id="ARBA00022670"/>
    </source>
</evidence>
<dbReference type="PROSITE" id="PS50600">
    <property type="entry name" value="ULP_PROTEASE"/>
    <property type="match status" value="1"/>
</dbReference>
<dbReference type="Proteomes" id="UP001431783">
    <property type="component" value="Unassembled WGS sequence"/>
</dbReference>
<sequence>MDLLKYIKSLFNFPIPERSRKRRVIDEIDDIELFSSPKFRRIHLPNSLNRQMEDVMVSPGVIRRPVKAAKNNTLPREIIVLDDDDPILANRAKKKFTSTPTDSGSKEVSFPDSDDIKFVREFKSSYPRDNIHKDSLGFLKPISLMKNIIPGKRKENTDVKISSPNSPWNSGGKYNRPFMSNFTNRLDDKRLYQNLLDTHMCKEDSFNNSSQYYTPNSRLSKYDFSDRGKKILELSRQKSRNNSITPVIDLTHEEMNGHFASAKSSVKEKIKRVLDSYEEEMVEIQDSESDVEILPSPPSPKPDFKVDPVNSMKTVVDTSYVSNKKWLADIVEKHKLQIEKRSKDLEQLKESSNKLNAINRDIRIGNLTRQIDKCLLIKDAVLPIEETEPELPQLTPEQCAIVNKAFKGNPNEIMVKKFNLNITRKDILTLAGLNWLNDEVINFYMNLIMERSTESAGRLPKVYCFNTFFYPKLVKDGPESLRRWTRRIDIFSMDIICIPIHLGMHWCMSIIDFRDLSIKYYDSMGSSNHKCLSSLRRYLEAEHLDKKKTSYDTSDYNLECVKDIPQQMNGSDCGMFSCTFAEFYSRGAKFIFKQEDMPYLRSKMVVEIITGELLIK</sequence>
<gene>
    <name evidence="6" type="ORF">WA026_022063</name>
</gene>
<dbReference type="SUPFAM" id="SSF54001">
    <property type="entry name" value="Cysteine proteinases"/>
    <property type="match status" value="1"/>
</dbReference>
<dbReference type="GO" id="GO:0006508">
    <property type="term" value="P:proteolysis"/>
    <property type="evidence" value="ECO:0007669"/>
    <property type="project" value="UniProtKB-KW"/>
</dbReference>
<keyword evidence="2" id="KW-0645">Protease</keyword>
<keyword evidence="3" id="KW-0378">Hydrolase</keyword>
<dbReference type="GO" id="GO:0060255">
    <property type="term" value="P:regulation of macromolecule metabolic process"/>
    <property type="evidence" value="ECO:0007669"/>
    <property type="project" value="UniProtKB-ARBA"/>
</dbReference>
<dbReference type="GO" id="GO:0005634">
    <property type="term" value="C:nucleus"/>
    <property type="evidence" value="ECO:0007669"/>
    <property type="project" value="TreeGrafter"/>
</dbReference>
<evidence type="ECO:0000256" key="1">
    <source>
        <dbReference type="ARBA" id="ARBA00005234"/>
    </source>
</evidence>
<dbReference type="InterPro" id="IPR038765">
    <property type="entry name" value="Papain-like_cys_pep_sf"/>
</dbReference>
<dbReference type="PANTHER" id="PTHR12606:SF141">
    <property type="entry name" value="GH15225P-RELATED"/>
    <property type="match status" value="1"/>
</dbReference>
<evidence type="ECO:0000313" key="7">
    <source>
        <dbReference type="Proteomes" id="UP001431783"/>
    </source>
</evidence>
<comment type="similarity">
    <text evidence="1">Belongs to the peptidase C48 family.</text>
</comment>
<dbReference type="Pfam" id="PF02902">
    <property type="entry name" value="Peptidase_C48"/>
    <property type="match status" value="1"/>
</dbReference>
<dbReference type="Gene3D" id="3.40.395.10">
    <property type="entry name" value="Adenoviral Proteinase, Chain A"/>
    <property type="match status" value="1"/>
</dbReference>
<feature type="domain" description="Ubiquitin-like protease family profile" evidence="5">
    <location>
        <begin position="420"/>
        <end position="584"/>
    </location>
</feature>
<dbReference type="FunFam" id="3.40.395.10:FF:000001">
    <property type="entry name" value="Sentrin-specific protease 1"/>
    <property type="match status" value="1"/>
</dbReference>
<organism evidence="6 7">
    <name type="scientific">Henosepilachna vigintioctopunctata</name>
    <dbReference type="NCBI Taxonomy" id="420089"/>
    <lineage>
        <taxon>Eukaryota</taxon>
        <taxon>Metazoa</taxon>
        <taxon>Ecdysozoa</taxon>
        <taxon>Arthropoda</taxon>
        <taxon>Hexapoda</taxon>
        <taxon>Insecta</taxon>
        <taxon>Pterygota</taxon>
        <taxon>Neoptera</taxon>
        <taxon>Endopterygota</taxon>
        <taxon>Coleoptera</taxon>
        <taxon>Polyphaga</taxon>
        <taxon>Cucujiformia</taxon>
        <taxon>Coccinelloidea</taxon>
        <taxon>Coccinellidae</taxon>
        <taxon>Epilachninae</taxon>
        <taxon>Epilachnini</taxon>
        <taxon>Henosepilachna</taxon>
    </lineage>
</organism>
<evidence type="ECO:0000256" key="4">
    <source>
        <dbReference type="ARBA" id="ARBA00022807"/>
    </source>
</evidence>
<keyword evidence="7" id="KW-1185">Reference proteome</keyword>
<name>A0AAW1UCJ3_9CUCU</name>
<keyword evidence="4" id="KW-0788">Thiol protease</keyword>
<protein>
    <recommendedName>
        <fullName evidence="5">Ubiquitin-like protease family profile domain-containing protein</fullName>
    </recommendedName>
</protein>
<dbReference type="InterPro" id="IPR003653">
    <property type="entry name" value="Peptidase_C48_C"/>
</dbReference>
<evidence type="ECO:0000313" key="6">
    <source>
        <dbReference type="EMBL" id="KAK9878422.1"/>
    </source>
</evidence>
<evidence type="ECO:0000259" key="5">
    <source>
        <dbReference type="PROSITE" id="PS50600"/>
    </source>
</evidence>
<dbReference type="GO" id="GO:0016926">
    <property type="term" value="P:protein desumoylation"/>
    <property type="evidence" value="ECO:0007669"/>
    <property type="project" value="TreeGrafter"/>
</dbReference>
<accession>A0AAW1UCJ3</accession>
<dbReference type="EMBL" id="JARQZJ010000048">
    <property type="protein sequence ID" value="KAK9878422.1"/>
    <property type="molecule type" value="Genomic_DNA"/>
</dbReference>
<evidence type="ECO:0000256" key="3">
    <source>
        <dbReference type="ARBA" id="ARBA00022801"/>
    </source>
</evidence>
<dbReference type="AlphaFoldDB" id="A0AAW1UCJ3"/>